<dbReference type="AlphaFoldDB" id="A0A7W9ZK88"/>
<protein>
    <submittedName>
        <fullName evidence="1">Uncharacterized protein</fullName>
    </submittedName>
</protein>
<organism evidence="1 2">
    <name type="scientific">Borreliella californiensis</name>
    <dbReference type="NCBI Taxonomy" id="373543"/>
    <lineage>
        <taxon>Bacteria</taxon>
        <taxon>Pseudomonadati</taxon>
        <taxon>Spirochaetota</taxon>
        <taxon>Spirochaetia</taxon>
        <taxon>Spirochaetales</taxon>
        <taxon>Borreliaceae</taxon>
        <taxon>Borreliella</taxon>
    </lineage>
</organism>
<gene>
    <name evidence="1" type="ORF">HNP67_000509</name>
</gene>
<accession>A0A7W9ZK88</accession>
<sequence>MASSSNIIATNSNFKKLDAYYIGPQIKETEGEIFLKAKEIHESKKYHTKNYELERRLQ</sequence>
<dbReference type="Proteomes" id="UP000536100">
    <property type="component" value="Unassembled WGS sequence"/>
</dbReference>
<name>A0A7W9ZK88_9SPIR</name>
<evidence type="ECO:0000313" key="1">
    <source>
        <dbReference type="EMBL" id="MBB6213026.1"/>
    </source>
</evidence>
<proteinExistence type="predicted"/>
<dbReference type="EMBL" id="JACHFB010000002">
    <property type="protein sequence ID" value="MBB6213026.1"/>
    <property type="molecule type" value="Genomic_DNA"/>
</dbReference>
<evidence type="ECO:0000313" key="2">
    <source>
        <dbReference type="Proteomes" id="UP000536100"/>
    </source>
</evidence>
<comment type="caution">
    <text evidence="1">The sequence shown here is derived from an EMBL/GenBank/DDBJ whole genome shotgun (WGS) entry which is preliminary data.</text>
</comment>
<reference evidence="1 2" key="1">
    <citation type="submission" date="2020-08" db="EMBL/GenBank/DDBJ databases">
        <title>Genomic Encyclopedia of Type Strains, Phase IV (KMG-IV): sequencing the most valuable type-strain genomes for metagenomic binning, comparative biology and taxonomic classification.</title>
        <authorList>
            <person name="Goeker M."/>
        </authorList>
    </citation>
    <scope>NUCLEOTIDE SEQUENCE [LARGE SCALE GENOMIC DNA]</scope>
    <source>
        <strain evidence="1 2">DSM 17989</strain>
    </source>
</reference>